<protein>
    <submittedName>
        <fullName evidence="1">Uncharacterized protein</fullName>
    </submittedName>
</protein>
<reference evidence="1" key="2">
    <citation type="journal article" date="2015" name="Fish Shellfish Immunol.">
        <title>Early steps in the European eel (Anguilla anguilla)-Vibrio vulnificus interaction in the gills: Role of the RtxA13 toxin.</title>
        <authorList>
            <person name="Callol A."/>
            <person name="Pajuelo D."/>
            <person name="Ebbesson L."/>
            <person name="Teles M."/>
            <person name="MacKenzie S."/>
            <person name="Amaro C."/>
        </authorList>
    </citation>
    <scope>NUCLEOTIDE SEQUENCE</scope>
</reference>
<name>A0A0E9UZ76_ANGAN</name>
<dbReference type="EMBL" id="GBXM01038087">
    <property type="protein sequence ID" value="JAH70490.1"/>
    <property type="molecule type" value="Transcribed_RNA"/>
</dbReference>
<evidence type="ECO:0000313" key="1">
    <source>
        <dbReference type="EMBL" id="JAH70490.1"/>
    </source>
</evidence>
<reference evidence="1" key="1">
    <citation type="submission" date="2014-11" db="EMBL/GenBank/DDBJ databases">
        <authorList>
            <person name="Amaro Gonzalez C."/>
        </authorList>
    </citation>
    <scope>NUCLEOTIDE SEQUENCE</scope>
</reference>
<accession>A0A0E9UZ76</accession>
<dbReference type="AlphaFoldDB" id="A0A0E9UZ76"/>
<proteinExistence type="predicted"/>
<organism evidence="1">
    <name type="scientific">Anguilla anguilla</name>
    <name type="common">European freshwater eel</name>
    <name type="synonym">Muraena anguilla</name>
    <dbReference type="NCBI Taxonomy" id="7936"/>
    <lineage>
        <taxon>Eukaryota</taxon>
        <taxon>Metazoa</taxon>
        <taxon>Chordata</taxon>
        <taxon>Craniata</taxon>
        <taxon>Vertebrata</taxon>
        <taxon>Euteleostomi</taxon>
        <taxon>Actinopterygii</taxon>
        <taxon>Neopterygii</taxon>
        <taxon>Teleostei</taxon>
        <taxon>Anguilliformes</taxon>
        <taxon>Anguillidae</taxon>
        <taxon>Anguilla</taxon>
    </lineage>
</organism>
<sequence>MVSQSENRDNLILKQVFLMLLGGVMD</sequence>